<dbReference type="SMART" id="SM00369">
    <property type="entry name" value="LRR_TYP"/>
    <property type="match status" value="6"/>
</dbReference>
<keyword evidence="1" id="KW-0433">Leucine-rich repeat</keyword>
<gene>
    <name evidence="4" type="ORF">OSB1V03_LOCUS11611</name>
</gene>
<dbReference type="InterPro" id="IPR055414">
    <property type="entry name" value="LRR_R13L4/SHOC2-like"/>
</dbReference>
<dbReference type="SMART" id="SM00364">
    <property type="entry name" value="LRR_BAC"/>
    <property type="match status" value="5"/>
</dbReference>
<organism evidence="4">
    <name type="scientific">Medioppia subpectinata</name>
    <dbReference type="NCBI Taxonomy" id="1979941"/>
    <lineage>
        <taxon>Eukaryota</taxon>
        <taxon>Metazoa</taxon>
        <taxon>Ecdysozoa</taxon>
        <taxon>Arthropoda</taxon>
        <taxon>Chelicerata</taxon>
        <taxon>Arachnida</taxon>
        <taxon>Acari</taxon>
        <taxon>Acariformes</taxon>
        <taxon>Sarcoptiformes</taxon>
        <taxon>Oribatida</taxon>
        <taxon>Brachypylina</taxon>
        <taxon>Oppioidea</taxon>
        <taxon>Oppiidae</taxon>
        <taxon>Medioppia</taxon>
    </lineage>
</organism>
<dbReference type="PRINTS" id="PR00019">
    <property type="entry name" value="LEURICHRPT"/>
</dbReference>
<evidence type="ECO:0000259" key="3">
    <source>
        <dbReference type="Pfam" id="PF23598"/>
    </source>
</evidence>
<dbReference type="SUPFAM" id="SSF52058">
    <property type="entry name" value="L domain-like"/>
    <property type="match status" value="1"/>
</dbReference>
<proteinExistence type="predicted"/>
<reference evidence="4" key="1">
    <citation type="submission" date="2020-11" db="EMBL/GenBank/DDBJ databases">
        <authorList>
            <person name="Tran Van P."/>
        </authorList>
    </citation>
    <scope>NUCLEOTIDE SEQUENCE</scope>
</reference>
<keyword evidence="2" id="KW-0677">Repeat</keyword>
<dbReference type="InterPro" id="IPR050216">
    <property type="entry name" value="LRR_domain-containing"/>
</dbReference>
<name>A0A7R9KY16_9ACAR</name>
<dbReference type="InterPro" id="IPR001611">
    <property type="entry name" value="Leu-rich_rpt"/>
</dbReference>
<dbReference type="InterPro" id="IPR032675">
    <property type="entry name" value="LRR_dom_sf"/>
</dbReference>
<dbReference type="Pfam" id="PF13855">
    <property type="entry name" value="LRR_8"/>
    <property type="match status" value="1"/>
</dbReference>
<evidence type="ECO:0000256" key="1">
    <source>
        <dbReference type="ARBA" id="ARBA00022614"/>
    </source>
</evidence>
<accession>A0A7R9KY16</accession>
<feature type="domain" description="Disease resistance R13L4/SHOC-2-like LRR" evidence="3">
    <location>
        <begin position="165"/>
        <end position="277"/>
    </location>
</feature>
<dbReference type="Pfam" id="PF23598">
    <property type="entry name" value="LRR_14"/>
    <property type="match status" value="1"/>
</dbReference>
<dbReference type="Proteomes" id="UP000759131">
    <property type="component" value="Unassembled WGS sequence"/>
</dbReference>
<dbReference type="AlphaFoldDB" id="A0A7R9KY16"/>
<dbReference type="GO" id="GO:0005737">
    <property type="term" value="C:cytoplasm"/>
    <property type="evidence" value="ECO:0007669"/>
    <property type="project" value="TreeGrafter"/>
</dbReference>
<evidence type="ECO:0000313" key="4">
    <source>
        <dbReference type="EMBL" id="CAD7631202.1"/>
    </source>
</evidence>
<dbReference type="InterPro" id="IPR003591">
    <property type="entry name" value="Leu-rich_rpt_typical-subtyp"/>
</dbReference>
<protein>
    <recommendedName>
        <fullName evidence="3">Disease resistance R13L4/SHOC-2-like LRR domain-containing protein</fullName>
    </recommendedName>
</protein>
<dbReference type="EMBL" id="CAJPIZ010009130">
    <property type="protein sequence ID" value="CAG2111632.1"/>
    <property type="molecule type" value="Genomic_DNA"/>
</dbReference>
<dbReference type="OrthoDB" id="1053178at2759"/>
<sequence length="377" mass="42274">MIFTARQMSVDADTSSLDLSYLNLDTNSVGANMTQFTAGPTTDTTAPAGNNQLATINLSGNRLTAIPYQLTAYTHLQMLDLSHNQLTEICDTVCQLTQLRTLICANNRLDENSLPKDFGQTFANSLSVLSLGGNMFKAIPAQILELKSLKSLYLGSNAIESVPRDIHRLESLRVLYLGGNQLEEMPEEVGRLQHLESLSLCENRLRALPSTIAQLKSLRSLALHRNCLTTLPPEIVKLRYLMELSLRNNPLVMRFIRDMMYDVPSLMELSARAIKLNKLHYSGQELPNCMINYLNSAHRCVNPKCKGVYFDSRIEHIKFVDFCGSYRLPLLQYLCSPQCSDSSVSSLARSSSSDDESDTNTYEEMITEFRLKRVLLG</sequence>
<dbReference type="EMBL" id="OC863705">
    <property type="protein sequence ID" value="CAD7631202.1"/>
    <property type="molecule type" value="Genomic_DNA"/>
</dbReference>
<keyword evidence="5" id="KW-1185">Reference proteome</keyword>
<dbReference type="Gene3D" id="3.80.10.10">
    <property type="entry name" value="Ribonuclease Inhibitor"/>
    <property type="match status" value="2"/>
</dbReference>
<dbReference type="PANTHER" id="PTHR48051">
    <property type="match status" value="1"/>
</dbReference>
<evidence type="ECO:0000256" key="2">
    <source>
        <dbReference type="ARBA" id="ARBA00022737"/>
    </source>
</evidence>
<dbReference type="PANTHER" id="PTHR48051:SF53">
    <property type="entry name" value="LEUCINE RICH REPEAT CONTAINING 58"/>
    <property type="match status" value="1"/>
</dbReference>
<evidence type="ECO:0000313" key="5">
    <source>
        <dbReference type="Proteomes" id="UP000759131"/>
    </source>
</evidence>
<dbReference type="PROSITE" id="PS51450">
    <property type="entry name" value="LRR"/>
    <property type="match status" value="1"/>
</dbReference>